<name>A0ACC1K4H7_9FUNG</name>
<dbReference type="EC" id="3.4.21.48" evidence="1"/>
<accession>A0ACC1K4H7</accession>
<dbReference type="EMBL" id="JANBUK010002301">
    <property type="protein sequence ID" value="KAJ2773418.1"/>
    <property type="molecule type" value="Genomic_DNA"/>
</dbReference>
<gene>
    <name evidence="1" type="primary">PRB1_2</name>
    <name evidence="1" type="ORF">GGI18_004721</name>
</gene>
<evidence type="ECO:0000313" key="2">
    <source>
        <dbReference type="Proteomes" id="UP001140066"/>
    </source>
</evidence>
<sequence>MAKTTTGSIYMHRRAINMAPLWGDNHAEVVPNSYIVILKDNTKSGQSLLQGHLAWLTSTIREANARAPSLKDANQIRHIYDEGIFGYSGKFEPEILERIRRSEVVAFVEKDATVHVPEAPPDPMHTVSNKAQK</sequence>
<keyword evidence="2" id="KW-1185">Reference proteome</keyword>
<organism evidence="1 2">
    <name type="scientific">Coemansia linderi</name>
    <dbReference type="NCBI Taxonomy" id="2663919"/>
    <lineage>
        <taxon>Eukaryota</taxon>
        <taxon>Fungi</taxon>
        <taxon>Fungi incertae sedis</taxon>
        <taxon>Zoopagomycota</taxon>
        <taxon>Kickxellomycotina</taxon>
        <taxon>Kickxellomycetes</taxon>
        <taxon>Kickxellales</taxon>
        <taxon>Kickxellaceae</taxon>
        <taxon>Coemansia</taxon>
    </lineage>
</organism>
<proteinExistence type="predicted"/>
<keyword evidence="1" id="KW-0378">Hydrolase</keyword>
<reference evidence="1" key="1">
    <citation type="submission" date="2022-07" db="EMBL/GenBank/DDBJ databases">
        <title>Phylogenomic reconstructions and comparative analyses of Kickxellomycotina fungi.</title>
        <authorList>
            <person name="Reynolds N.K."/>
            <person name="Stajich J.E."/>
            <person name="Barry K."/>
            <person name="Grigoriev I.V."/>
            <person name="Crous P."/>
            <person name="Smith M.E."/>
        </authorList>
    </citation>
    <scope>NUCLEOTIDE SEQUENCE</scope>
    <source>
        <strain evidence="1">BCRC 34191</strain>
    </source>
</reference>
<dbReference type="Proteomes" id="UP001140066">
    <property type="component" value="Unassembled WGS sequence"/>
</dbReference>
<protein>
    <submittedName>
        <fullName evidence="1">Proteinase B</fullName>
        <ecNumber evidence="1">3.4.21.48</ecNumber>
    </submittedName>
</protein>
<comment type="caution">
    <text evidence="1">The sequence shown here is derived from an EMBL/GenBank/DDBJ whole genome shotgun (WGS) entry which is preliminary data.</text>
</comment>
<evidence type="ECO:0000313" key="1">
    <source>
        <dbReference type="EMBL" id="KAJ2773418.1"/>
    </source>
</evidence>